<dbReference type="InterPro" id="IPR012977">
    <property type="entry name" value="SDA1_N"/>
</dbReference>
<proteinExistence type="inferred from homology"/>
<feature type="compositionally biased region" description="Basic and acidic residues" evidence="7">
    <location>
        <begin position="566"/>
        <end position="577"/>
    </location>
</feature>
<dbReference type="GO" id="GO:0000055">
    <property type="term" value="P:ribosomal large subunit export from nucleus"/>
    <property type="evidence" value="ECO:0007669"/>
    <property type="project" value="UniProtKB-UniRule"/>
</dbReference>
<dbReference type="InterPro" id="IPR027312">
    <property type="entry name" value="Sda1"/>
</dbReference>
<comment type="subcellular location">
    <subcellularLocation>
        <location evidence="6">Nucleus</location>
        <location evidence="6">Nucleolus</location>
    </subcellularLocation>
</comment>
<evidence type="ECO:0000256" key="3">
    <source>
        <dbReference type="ARBA" id="ARBA00022517"/>
    </source>
</evidence>
<keyword evidence="3 6" id="KW-0690">Ribosome biogenesis</keyword>
<keyword evidence="5 6" id="KW-0539">Nucleus</keyword>
<dbReference type="EMBL" id="JALNTZ010000002">
    <property type="protein sequence ID" value="KAJ3662791.1"/>
    <property type="molecule type" value="Genomic_DNA"/>
</dbReference>
<dbReference type="Pfam" id="PF08158">
    <property type="entry name" value="SDA1_HEAT"/>
    <property type="match status" value="1"/>
</dbReference>
<dbReference type="InterPro" id="IPR007949">
    <property type="entry name" value="SDA1_MD"/>
</dbReference>
<reference evidence="11" key="1">
    <citation type="journal article" date="2023" name="G3 (Bethesda)">
        <title>Whole genome assemblies of Zophobas morio and Tenebrio molitor.</title>
        <authorList>
            <person name="Kaur S."/>
            <person name="Stinson S.A."/>
            <person name="diCenzo G.C."/>
        </authorList>
    </citation>
    <scope>NUCLEOTIDE SEQUENCE</scope>
    <source>
        <strain evidence="11">QUZm001</strain>
    </source>
</reference>
<evidence type="ECO:0000256" key="1">
    <source>
        <dbReference type="ARBA" id="ARBA00005783"/>
    </source>
</evidence>
<feature type="domain" description="SDA1 C-terminal" evidence="10">
    <location>
        <begin position="670"/>
        <end position="715"/>
    </location>
</feature>
<dbReference type="InterPro" id="IPR016024">
    <property type="entry name" value="ARM-type_fold"/>
</dbReference>
<sequence length="716" mass="83335">MVRRHNNQLPENLPQLQNLIKRDPASYHEEFLQQHQHFLNTIEAFQLSPDQTNKTLDDLVMFMAQVAHCYPKELLTLPQQLVDLLEKNSTVLNSTMRMTFCRALILLRNKNLLTPTDLLELFFKLLRCQDKALRTFLETHIITDIKNMNAKHKNAKLNTSLQNFMFTMLKDTNSRAAKMSVDIMIELYKKNVWNDAKTVNVIATGCFSKFTKVMVASLKFFVGKDEEEKDSDSDSEDEVDPKEVMMANKVNKKTRKREKQLNKVKKLASKAYKKKSAAPTFNFSAIHLLHDPQGMAEKLFHQLESTNKKFEVKLITLDVISRLIGLHQLFLFSYYPYIQRFLQPHQREVTRILQFAAQASHDLIPPDIIESVLKTLANNFITERNSSDVMAIGLNAVREICFRCPLAMSEDLLRDLAMYKTYRDRSVMMAAKSLIHLFRDTRPELLHKKDRGRPTEATEELTPMNYGHVDAKDYVPGAEVLLREDNEEVEIDSESGSDDEEWIDIKHSSDEENVSEDDATNSESEEQSGDEEDDDESVQDLVEEEEETEVEKKTQPKRKILKAKRSKDEKTSKREQAHQITIDRILTDEDFKRIDVANIKKHIQGSKKGAKRKIEETKSNERNEFVKLGDIENIYKKRKHDKQSRIESVRAGQADREKFGYKDGRMNIHCSKTNREKRKNKNYLMVKHKVQSKGKRSFKDKQIALRNHLIKLKKMK</sequence>
<feature type="region of interest" description="Disordered" evidence="7">
    <location>
        <begin position="446"/>
        <end position="470"/>
    </location>
</feature>
<feature type="compositionally biased region" description="Basic residues" evidence="7">
    <location>
        <begin position="555"/>
        <end position="565"/>
    </location>
</feature>
<evidence type="ECO:0000313" key="11">
    <source>
        <dbReference type="EMBL" id="KAJ3662791.1"/>
    </source>
</evidence>
<evidence type="ECO:0000256" key="7">
    <source>
        <dbReference type="SAM" id="MobiDB-lite"/>
    </source>
</evidence>
<dbReference type="GO" id="GO:0005730">
    <property type="term" value="C:nucleolus"/>
    <property type="evidence" value="ECO:0007669"/>
    <property type="project" value="UniProtKB-SubCell"/>
</dbReference>
<keyword evidence="12" id="KW-1185">Reference proteome</keyword>
<dbReference type="Pfam" id="PF21638">
    <property type="entry name" value="SDA1_C"/>
    <property type="match status" value="1"/>
</dbReference>
<evidence type="ECO:0000259" key="8">
    <source>
        <dbReference type="Pfam" id="PF05285"/>
    </source>
</evidence>
<evidence type="ECO:0000256" key="5">
    <source>
        <dbReference type="ARBA" id="ARBA00023242"/>
    </source>
</evidence>
<organism evidence="11 12">
    <name type="scientific">Zophobas morio</name>
    <dbReference type="NCBI Taxonomy" id="2755281"/>
    <lineage>
        <taxon>Eukaryota</taxon>
        <taxon>Metazoa</taxon>
        <taxon>Ecdysozoa</taxon>
        <taxon>Arthropoda</taxon>
        <taxon>Hexapoda</taxon>
        <taxon>Insecta</taxon>
        <taxon>Pterygota</taxon>
        <taxon>Neoptera</taxon>
        <taxon>Endopterygota</taxon>
        <taxon>Coleoptera</taxon>
        <taxon>Polyphaga</taxon>
        <taxon>Cucujiformia</taxon>
        <taxon>Tenebrionidae</taxon>
        <taxon>Zophobas</taxon>
    </lineage>
</organism>
<name>A0AA38IWT0_9CUCU</name>
<evidence type="ECO:0000256" key="6">
    <source>
        <dbReference type="RuleBase" id="RU365057"/>
    </source>
</evidence>
<evidence type="ECO:0000256" key="2">
    <source>
        <dbReference type="ARBA" id="ARBA00022448"/>
    </source>
</evidence>
<feature type="region of interest" description="Disordered" evidence="7">
    <location>
        <begin position="484"/>
        <end position="577"/>
    </location>
</feature>
<dbReference type="GO" id="GO:0042273">
    <property type="term" value="P:ribosomal large subunit biogenesis"/>
    <property type="evidence" value="ECO:0007669"/>
    <property type="project" value="UniProtKB-UniRule"/>
</dbReference>
<feature type="compositionally biased region" description="Acidic residues" evidence="7">
    <location>
        <begin position="485"/>
        <end position="502"/>
    </location>
</feature>
<dbReference type="InterPro" id="IPR048292">
    <property type="entry name" value="SDA1_C"/>
</dbReference>
<feature type="domain" description="SDA1 middle" evidence="8">
    <location>
        <begin position="502"/>
        <end position="652"/>
    </location>
</feature>
<evidence type="ECO:0000313" key="12">
    <source>
        <dbReference type="Proteomes" id="UP001168821"/>
    </source>
</evidence>
<dbReference type="Proteomes" id="UP001168821">
    <property type="component" value="Unassembled WGS sequence"/>
</dbReference>
<gene>
    <name evidence="11" type="ORF">Zmor_007119</name>
</gene>
<comment type="function">
    <text evidence="6">Required for 60S pre-ribosomal subunits export to the cytoplasm.</text>
</comment>
<feature type="compositionally biased region" description="Basic and acidic residues" evidence="7">
    <location>
        <begin position="446"/>
        <end position="456"/>
    </location>
</feature>
<comment type="caution">
    <text evidence="11">The sequence shown here is derived from an EMBL/GenBank/DDBJ whole genome shotgun (WGS) entry which is preliminary data.</text>
</comment>
<accession>A0AA38IWT0</accession>
<evidence type="ECO:0000259" key="10">
    <source>
        <dbReference type="Pfam" id="PF21638"/>
    </source>
</evidence>
<evidence type="ECO:0000256" key="4">
    <source>
        <dbReference type="ARBA" id="ARBA00022927"/>
    </source>
</evidence>
<dbReference type="GO" id="GO:0015031">
    <property type="term" value="P:protein transport"/>
    <property type="evidence" value="ECO:0007669"/>
    <property type="project" value="UniProtKB-KW"/>
</dbReference>
<feature type="domain" description="SDA1 N-terminal" evidence="9">
    <location>
        <begin position="62"/>
        <end position="423"/>
    </location>
</feature>
<comment type="similarity">
    <text evidence="1 6">Belongs to the SDA1 family.</text>
</comment>
<dbReference type="PANTHER" id="PTHR12730:SF0">
    <property type="entry name" value="PROTEIN SDA1 HOMOLOG"/>
    <property type="match status" value="1"/>
</dbReference>
<dbReference type="AlphaFoldDB" id="A0AA38IWT0"/>
<keyword evidence="2 6" id="KW-0813">Transport</keyword>
<feature type="compositionally biased region" description="Acidic residues" evidence="7">
    <location>
        <begin position="511"/>
        <end position="549"/>
    </location>
</feature>
<dbReference type="Pfam" id="PF05285">
    <property type="entry name" value="SDA1_dom"/>
    <property type="match status" value="1"/>
</dbReference>
<evidence type="ECO:0000259" key="9">
    <source>
        <dbReference type="Pfam" id="PF08158"/>
    </source>
</evidence>
<dbReference type="PANTHER" id="PTHR12730">
    <property type="entry name" value="HSDA/SDA1-RELATED"/>
    <property type="match status" value="1"/>
</dbReference>
<keyword evidence="4 6" id="KW-0653">Protein transport</keyword>
<protein>
    <recommendedName>
        <fullName evidence="6">Protein SDA1</fullName>
    </recommendedName>
</protein>
<dbReference type="SUPFAM" id="SSF48371">
    <property type="entry name" value="ARM repeat"/>
    <property type="match status" value="1"/>
</dbReference>